<accession>A0A1B7TFT0</accession>
<dbReference type="AlphaFoldDB" id="A0A1B7TFT0"/>
<comment type="caution">
    <text evidence="2">The sequence shown here is derived from an EMBL/GenBank/DDBJ whole genome shotgun (WGS) entry which is preliminary data.</text>
</comment>
<reference evidence="3" key="1">
    <citation type="journal article" date="2016" name="Proc. Natl. Acad. Sci. U.S.A.">
        <title>Comparative genomics of biotechnologically important yeasts.</title>
        <authorList>
            <person name="Riley R."/>
            <person name="Haridas S."/>
            <person name="Wolfe K.H."/>
            <person name="Lopes M.R."/>
            <person name="Hittinger C.T."/>
            <person name="Goeker M."/>
            <person name="Salamov A.A."/>
            <person name="Wisecaver J.H."/>
            <person name="Long T.M."/>
            <person name="Calvey C.H."/>
            <person name="Aerts A.L."/>
            <person name="Barry K.W."/>
            <person name="Choi C."/>
            <person name="Clum A."/>
            <person name="Coughlan A.Y."/>
            <person name="Deshpande S."/>
            <person name="Douglass A.P."/>
            <person name="Hanson S.J."/>
            <person name="Klenk H.-P."/>
            <person name="LaButti K.M."/>
            <person name="Lapidus A."/>
            <person name="Lindquist E.A."/>
            <person name="Lipzen A.M."/>
            <person name="Meier-Kolthoff J.P."/>
            <person name="Ohm R.A."/>
            <person name="Otillar R.P."/>
            <person name="Pangilinan J.L."/>
            <person name="Peng Y."/>
            <person name="Rokas A."/>
            <person name="Rosa C.A."/>
            <person name="Scheuner C."/>
            <person name="Sibirny A.A."/>
            <person name="Slot J.C."/>
            <person name="Stielow J.B."/>
            <person name="Sun H."/>
            <person name="Kurtzman C.P."/>
            <person name="Blackwell M."/>
            <person name="Grigoriev I.V."/>
            <person name="Jeffries T.W."/>
        </authorList>
    </citation>
    <scope>NUCLEOTIDE SEQUENCE [LARGE SCALE GENOMIC DNA]</scope>
    <source>
        <strain evidence="3">NRRL Y-1626</strain>
    </source>
</reference>
<feature type="compositionally biased region" description="Acidic residues" evidence="1">
    <location>
        <begin position="44"/>
        <end position="55"/>
    </location>
</feature>
<organism evidence="2 3">
    <name type="scientific">Hanseniaspora valbyensis NRRL Y-1626</name>
    <dbReference type="NCBI Taxonomy" id="766949"/>
    <lineage>
        <taxon>Eukaryota</taxon>
        <taxon>Fungi</taxon>
        <taxon>Dikarya</taxon>
        <taxon>Ascomycota</taxon>
        <taxon>Saccharomycotina</taxon>
        <taxon>Saccharomycetes</taxon>
        <taxon>Saccharomycodales</taxon>
        <taxon>Saccharomycodaceae</taxon>
        <taxon>Hanseniaspora</taxon>
    </lineage>
</organism>
<dbReference type="Proteomes" id="UP000092321">
    <property type="component" value="Unassembled WGS sequence"/>
</dbReference>
<protein>
    <submittedName>
        <fullName evidence="2">Uncharacterized protein</fullName>
    </submittedName>
</protein>
<evidence type="ECO:0000313" key="3">
    <source>
        <dbReference type="Proteomes" id="UP000092321"/>
    </source>
</evidence>
<evidence type="ECO:0000313" key="2">
    <source>
        <dbReference type="EMBL" id="OBA27583.1"/>
    </source>
</evidence>
<sequence length="93" mass="10815">MFKPPLIFSNSTKKFHRPSFINSLISKPTLSISKNHIDVFSENKEEEEGEEDDDPNSLVVPFSQRNGRKSVNEEIVNMEDYKNNWLSLQLDDE</sequence>
<proteinExistence type="predicted"/>
<gene>
    <name evidence="2" type="ORF">HANVADRAFT_117825</name>
</gene>
<feature type="region of interest" description="Disordered" evidence="1">
    <location>
        <begin position="42"/>
        <end position="65"/>
    </location>
</feature>
<name>A0A1B7TFT0_9ASCO</name>
<dbReference type="OrthoDB" id="3971529at2759"/>
<dbReference type="EMBL" id="LXPE01000008">
    <property type="protein sequence ID" value="OBA27583.1"/>
    <property type="molecule type" value="Genomic_DNA"/>
</dbReference>
<evidence type="ECO:0000256" key="1">
    <source>
        <dbReference type="SAM" id="MobiDB-lite"/>
    </source>
</evidence>
<keyword evidence="3" id="KW-1185">Reference proteome</keyword>